<evidence type="ECO:0000256" key="1">
    <source>
        <dbReference type="ARBA" id="ARBA00023118"/>
    </source>
</evidence>
<feature type="compositionally biased region" description="Basic residues" evidence="2">
    <location>
        <begin position="1"/>
        <end position="13"/>
    </location>
</feature>
<gene>
    <name evidence="4" type="primary">cmr1</name>
    <name evidence="4" type="ORF">ENS29_13180</name>
</gene>
<dbReference type="Pfam" id="PF03787">
    <property type="entry name" value="RAMPs"/>
    <property type="match status" value="1"/>
</dbReference>
<name>A0A7C4RTI4_9BACT</name>
<dbReference type="InterPro" id="IPR005537">
    <property type="entry name" value="RAMP_III_fam"/>
</dbReference>
<sequence>MHHPLSRHGRYNMKRNPPPSIDPKSILSSLPETSTSWIRYRCRLVTPMYGGGVVAGEVDKDMPIRATAIRGHLRFWWRLLHKQLPSKELFEQERAIWGGLGNANELEASKVRIRVQGIDINHLINLKSYPNVSLGQSVSKKDLVPHNLTFVLMVSISPFLKPEQKASVLEAIRWWGTFGGIGARTRRGLGAVWIESVEGADPFRVVSQDEVKNQGLRLVFANHTPSDSLEAWKTAINQMQQFRQGVVIGRNPGETPEKPGRSRWPEPNAIRKITGQHRIKQNGVSFEPPRDQKVYFPRAVFGLPIIFHFQNQKSDRQKDPDTCTLVVKSKTEGRMASPVILRPYPLDKDHWLPAVLVLTYEELLKRPLVLKQDKENSNQEKKELKVLEPGSWLPTLNEQNGESPVVPPMAGYNDPIEAFLNFFKKDQKSTKDKQTSHRSASAPQKSGDLQNNAEIRKSKAWVKLEKNGAISAKLQNGQAFYAVGPQAQAIQESLPNDIKAKLQKGFSATITVKNRELIRVEETS</sequence>
<feature type="compositionally biased region" description="Polar residues" evidence="2">
    <location>
        <begin position="437"/>
        <end position="453"/>
    </location>
</feature>
<dbReference type="AlphaFoldDB" id="A0A7C4RTI4"/>
<evidence type="ECO:0000313" key="4">
    <source>
        <dbReference type="EMBL" id="HGU33788.1"/>
    </source>
</evidence>
<keyword evidence="1" id="KW-0051">Antiviral defense</keyword>
<feature type="domain" description="CRISPR type III-associated protein" evidence="3">
    <location>
        <begin position="42"/>
        <end position="192"/>
    </location>
</feature>
<organism evidence="4">
    <name type="scientific">Desulfatirhabdium butyrativorans</name>
    <dbReference type="NCBI Taxonomy" id="340467"/>
    <lineage>
        <taxon>Bacteria</taxon>
        <taxon>Pseudomonadati</taxon>
        <taxon>Thermodesulfobacteriota</taxon>
        <taxon>Desulfobacteria</taxon>
        <taxon>Desulfobacterales</taxon>
        <taxon>Desulfatirhabdiaceae</taxon>
        <taxon>Desulfatirhabdium</taxon>
    </lineage>
</organism>
<evidence type="ECO:0000259" key="3">
    <source>
        <dbReference type="Pfam" id="PF03787"/>
    </source>
</evidence>
<feature type="region of interest" description="Disordered" evidence="2">
    <location>
        <begin position="427"/>
        <end position="453"/>
    </location>
</feature>
<dbReference type="InterPro" id="IPR007522">
    <property type="entry name" value="CRISPR-assoc_prot_TM1795"/>
</dbReference>
<feature type="region of interest" description="Disordered" evidence="2">
    <location>
        <begin position="1"/>
        <end position="27"/>
    </location>
</feature>
<protein>
    <submittedName>
        <fullName evidence="4">Type III-B CRISPR module RAMP protein Cmr1</fullName>
    </submittedName>
</protein>
<comment type="caution">
    <text evidence="4">The sequence shown here is derived from an EMBL/GenBank/DDBJ whole genome shotgun (WGS) entry which is preliminary data.</text>
</comment>
<reference evidence="4" key="1">
    <citation type="journal article" date="2020" name="mSystems">
        <title>Genome- and Community-Level Interaction Insights into Carbon Utilization and Element Cycling Functions of Hydrothermarchaeota in Hydrothermal Sediment.</title>
        <authorList>
            <person name="Zhou Z."/>
            <person name="Liu Y."/>
            <person name="Xu W."/>
            <person name="Pan J."/>
            <person name="Luo Z.H."/>
            <person name="Li M."/>
        </authorList>
    </citation>
    <scope>NUCLEOTIDE SEQUENCE [LARGE SCALE GENOMIC DNA]</scope>
    <source>
        <strain evidence="4">SpSt-477</strain>
    </source>
</reference>
<evidence type="ECO:0000256" key="2">
    <source>
        <dbReference type="SAM" id="MobiDB-lite"/>
    </source>
</evidence>
<accession>A0A7C4RTI4</accession>
<dbReference type="GO" id="GO:0051607">
    <property type="term" value="P:defense response to virus"/>
    <property type="evidence" value="ECO:0007669"/>
    <property type="project" value="UniProtKB-KW"/>
</dbReference>
<proteinExistence type="predicted"/>
<dbReference type="EMBL" id="DSUH01000303">
    <property type="protein sequence ID" value="HGU33788.1"/>
    <property type="molecule type" value="Genomic_DNA"/>
</dbReference>
<dbReference type="NCBIfam" id="TIGR01894">
    <property type="entry name" value="cas_TM1795_cmr1"/>
    <property type="match status" value="1"/>
</dbReference>